<organism evidence="2 3">
    <name type="scientific">Aquibacillus koreensis</name>
    <dbReference type="NCBI Taxonomy" id="279446"/>
    <lineage>
        <taxon>Bacteria</taxon>
        <taxon>Bacillati</taxon>
        <taxon>Bacillota</taxon>
        <taxon>Bacilli</taxon>
        <taxon>Bacillales</taxon>
        <taxon>Bacillaceae</taxon>
        <taxon>Aquibacillus</taxon>
    </lineage>
</organism>
<dbReference type="RefSeq" id="WP_259868105.1">
    <property type="nucleotide sequence ID" value="NZ_JAMQJZ010000018.1"/>
</dbReference>
<keyword evidence="2" id="KW-0167">Capsid protein</keyword>
<dbReference type="GO" id="GO:0004623">
    <property type="term" value="F:phospholipase A2 activity"/>
    <property type="evidence" value="ECO:0007669"/>
    <property type="project" value="InterPro"/>
</dbReference>
<evidence type="ECO:0000313" key="2">
    <source>
        <dbReference type="EMBL" id="MDC3422253.1"/>
    </source>
</evidence>
<evidence type="ECO:0000259" key="1">
    <source>
        <dbReference type="Pfam" id="PF08398"/>
    </source>
</evidence>
<dbReference type="Gene3D" id="1.20.90.10">
    <property type="entry name" value="Phospholipase A2 domain"/>
    <property type="match status" value="1"/>
</dbReference>
<keyword evidence="3" id="KW-1185">Reference proteome</keyword>
<dbReference type="GO" id="GO:0005198">
    <property type="term" value="F:structural molecule activity"/>
    <property type="evidence" value="ECO:0007669"/>
    <property type="project" value="InterPro"/>
</dbReference>
<dbReference type="GO" id="GO:0006644">
    <property type="term" value="P:phospholipid metabolic process"/>
    <property type="evidence" value="ECO:0007669"/>
    <property type="project" value="InterPro"/>
</dbReference>
<name>A0A9X3WPA7_9BACI</name>
<dbReference type="InterPro" id="IPR036444">
    <property type="entry name" value="PLipase_A2_dom_sf"/>
</dbReference>
<evidence type="ECO:0000313" key="3">
    <source>
        <dbReference type="Proteomes" id="UP001145072"/>
    </source>
</evidence>
<dbReference type="AlphaFoldDB" id="A0A9X3WPA7"/>
<accession>A0A9X3WPA7</accession>
<dbReference type="Proteomes" id="UP001145072">
    <property type="component" value="Unassembled WGS sequence"/>
</dbReference>
<sequence>MPCLPGYRYCGPRCSGPGPPTNQLDAFCRQHDACYRKYGPSRHCDDIFLRQLEPYINQRSKLGKDAALMHRAIRLKHR</sequence>
<keyword evidence="2" id="KW-0946">Virion</keyword>
<dbReference type="Pfam" id="PF08398">
    <property type="entry name" value="Phospholip_A2_4"/>
    <property type="match status" value="1"/>
</dbReference>
<dbReference type="InterPro" id="IPR013607">
    <property type="entry name" value="Phospholipase_A2-like"/>
</dbReference>
<comment type="caution">
    <text evidence="2">The sequence shown here is derived from an EMBL/GenBank/DDBJ whole genome shotgun (WGS) entry which is preliminary data.</text>
</comment>
<gene>
    <name evidence="2" type="ORF">NC661_18035</name>
</gene>
<dbReference type="SUPFAM" id="SSF48619">
    <property type="entry name" value="Phospholipase A2, PLA2"/>
    <property type="match status" value="1"/>
</dbReference>
<reference evidence="2" key="1">
    <citation type="submission" date="2022-06" db="EMBL/GenBank/DDBJ databases">
        <title>Aquibacillus sp. a new bacterium isolated from soil saline samples.</title>
        <authorList>
            <person name="Galisteo C."/>
            <person name="De La Haba R."/>
            <person name="Sanchez-Porro C."/>
            <person name="Ventosa A."/>
        </authorList>
    </citation>
    <scope>NUCLEOTIDE SEQUENCE</scope>
    <source>
        <strain evidence="2">JCM 12387</strain>
    </source>
</reference>
<feature type="domain" description="Phospholipase A2-like" evidence="1">
    <location>
        <begin position="4"/>
        <end position="40"/>
    </location>
</feature>
<dbReference type="EMBL" id="JAMQJZ010000018">
    <property type="protein sequence ID" value="MDC3422253.1"/>
    <property type="molecule type" value="Genomic_DNA"/>
</dbReference>
<protein>
    <submittedName>
        <fullName evidence="2">Parvovirus coat protein VP1-like protein</fullName>
    </submittedName>
</protein>
<dbReference type="GO" id="GO:0050482">
    <property type="term" value="P:arachidonate secretion"/>
    <property type="evidence" value="ECO:0007669"/>
    <property type="project" value="InterPro"/>
</dbReference>
<proteinExistence type="predicted"/>